<organism evidence="10 11">
    <name type="scientific">Enterococcus faecalis</name>
    <name type="common">Streptococcus faecalis</name>
    <dbReference type="NCBI Taxonomy" id="1351"/>
    <lineage>
        <taxon>Bacteria</taxon>
        <taxon>Bacillati</taxon>
        <taxon>Bacillota</taxon>
        <taxon>Bacilli</taxon>
        <taxon>Lactobacillales</taxon>
        <taxon>Enterococcaceae</taxon>
        <taxon>Enterococcus</taxon>
    </lineage>
</organism>
<name>A0A4U3M6A3_ENTFL</name>
<dbReference type="InterPro" id="IPR036890">
    <property type="entry name" value="HATPase_C_sf"/>
</dbReference>
<evidence type="ECO:0000256" key="7">
    <source>
        <dbReference type="ARBA" id="ARBA00023125"/>
    </source>
</evidence>
<dbReference type="InterPro" id="IPR014721">
    <property type="entry name" value="Ribsml_uS5_D2-typ_fold_subgr"/>
</dbReference>
<evidence type="ECO:0000313" key="11">
    <source>
        <dbReference type="Proteomes" id="UP000305511"/>
    </source>
</evidence>
<accession>A0A4U3M6A3</accession>
<dbReference type="GO" id="GO:0003918">
    <property type="term" value="F:DNA topoisomerase type II (double strand cut, ATP-hydrolyzing) activity"/>
    <property type="evidence" value="ECO:0007669"/>
    <property type="project" value="UniProtKB-EC"/>
</dbReference>
<dbReference type="GO" id="GO:0003677">
    <property type="term" value="F:DNA binding"/>
    <property type="evidence" value="ECO:0007669"/>
    <property type="project" value="UniProtKB-KW"/>
</dbReference>
<evidence type="ECO:0000256" key="8">
    <source>
        <dbReference type="ARBA" id="ARBA00023235"/>
    </source>
</evidence>
<evidence type="ECO:0000313" key="10">
    <source>
        <dbReference type="EMBL" id="TKK83709.1"/>
    </source>
</evidence>
<keyword evidence="8 10" id="KW-0413">Isomerase</keyword>
<evidence type="ECO:0000259" key="9">
    <source>
        <dbReference type="Pfam" id="PF00204"/>
    </source>
</evidence>
<comment type="caution">
    <text evidence="10">The sequence shown here is derived from an EMBL/GenBank/DDBJ whole genome shotgun (WGS) entry which is preliminary data.</text>
</comment>
<proteinExistence type="inferred from homology"/>
<comment type="similarity">
    <text evidence="2">Belongs to the type II topoisomerase GyrB family.</text>
</comment>
<sequence length="215" mass="24875">LLPIEETQERIEVLFWPDTQIFGTESLSYMRVLQQCQQIAMLNPGLKILLTQEEEQKNLCYYPKGLSNYLFEKDNPLTRKAAPIIQAKQTELALVQFILSKNHAPQVQKTFVNGHYPSLGGTHYEGFLDGVVAAFNQFLEEQHYSLSVTADSFLAEFDFVLAITIPKPRYTDATKTILRNTELYEVVKEVVFDELQHYFQRHPKWLEQGRSEGNE</sequence>
<dbReference type="GO" id="GO:0006265">
    <property type="term" value="P:DNA topological change"/>
    <property type="evidence" value="ECO:0007669"/>
    <property type="project" value="InterPro"/>
</dbReference>
<dbReference type="Gene3D" id="3.30.230.10">
    <property type="match status" value="1"/>
</dbReference>
<reference evidence="10 11" key="1">
    <citation type="submission" date="2019-02" db="EMBL/GenBank/DDBJ databases">
        <title>Bacteria dissemination in different level of health care in South Africa: the effectiveness of infections prevention and control.</title>
        <authorList>
            <person name="Shobo C."/>
            <person name="Amoako D.G."/>
            <person name="Allam M."/>
            <person name="Ismail A."/>
            <person name="Bester L.A."/>
            <person name="Essack S.Y."/>
        </authorList>
    </citation>
    <scope>NUCLEOTIDE SEQUENCE [LARGE SCALE GENOMIC DNA]</scope>
    <source>
        <strain evidence="10 11">2SIL2</strain>
    </source>
</reference>
<dbReference type="Pfam" id="PF00204">
    <property type="entry name" value="DNA_gyraseB"/>
    <property type="match status" value="1"/>
</dbReference>
<dbReference type="InterPro" id="IPR020568">
    <property type="entry name" value="Ribosomal_Su5_D2-typ_SF"/>
</dbReference>
<gene>
    <name evidence="10" type="ORF">EY666_11110</name>
</gene>
<dbReference type="EC" id="5.6.2.2" evidence="3"/>
<dbReference type="InterPro" id="IPR013506">
    <property type="entry name" value="Topo_IIA_bsu_dom2"/>
</dbReference>
<evidence type="ECO:0000256" key="5">
    <source>
        <dbReference type="ARBA" id="ARBA00022840"/>
    </source>
</evidence>
<keyword evidence="6" id="KW-0799">Topoisomerase</keyword>
<dbReference type="PANTHER" id="PTHR45866">
    <property type="entry name" value="DNA GYRASE/TOPOISOMERASE SUBUNIT B"/>
    <property type="match status" value="1"/>
</dbReference>
<evidence type="ECO:0000256" key="4">
    <source>
        <dbReference type="ARBA" id="ARBA00022741"/>
    </source>
</evidence>
<dbReference type="EMBL" id="SIYF01000269">
    <property type="protein sequence ID" value="TKK83709.1"/>
    <property type="molecule type" value="Genomic_DNA"/>
</dbReference>
<evidence type="ECO:0000256" key="2">
    <source>
        <dbReference type="ARBA" id="ARBA00010708"/>
    </source>
</evidence>
<keyword evidence="4" id="KW-0547">Nucleotide-binding</keyword>
<dbReference type="AlphaFoldDB" id="A0A4U3M6A3"/>
<feature type="non-terminal residue" evidence="10">
    <location>
        <position position="1"/>
    </location>
</feature>
<evidence type="ECO:0000256" key="6">
    <source>
        <dbReference type="ARBA" id="ARBA00023029"/>
    </source>
</evidence>
<dbReference type="Proteomes" id="UP000305511">
    <property type="component" value="Unassembled WGS sequence"/>
</dbReference>
<protein>
    <recommendedName>
        <fullName evidence="3">DNA topoisomerase (ATP-hydrolyzing)</fullName>
        <ecNumber evidence="3">5.6.2.2</ecNumber>
    </recommendedName>
</protein>
<evidence type="ECO:0000256" key="1">
    <source>
        <dbReference type="ARBA" id="ARBA00000185"/>
    </source>
</evidence>
<evidence type="ECO:0000256" key="3">
    <source>
        <dbReference type="ARBA" id="ARBA00012895"/>
    </source>
</evidence>
<dbReference type="SUPFAM" id="SSF55874">
    <property type="entry name" value="ATPase domain of HSP90 chaperone/DNA topoisomerase II/histidine kinase"/>
    <property type="match status" value="1"/>
</dbReference>
<feature type="domain" description="DNA topoisomerase type IIA subunit B" evidence="9">
    <location>
        <begin position="93"/>
        <end position="206"/>
    </location>
</feature>
<keyword evidence="5" id="KW-0067">ATP-binding</keyword>
<dbReference type="Gene3D" id="3.30.565.10">
    <property type="entry name" value="Histidine kinase-like ATPase, C-terminal domain"/>
    <property type="match status" value="1"/>
</dbReference>
<dbReference type="GO" id="GO:0005524">
    <property type="term" value="F:ATP binding"/>
    <property type="evidence" value="ECO:0007669"/>
    <property type="project" value="UniProtKB-KW"/>
</dbReference>
<comment type="catalytic activity">
    <reaction evidence="1">
        <text>ATP-dependent breakage, passage and rejoining of double-stranded DNA.</text>
        <dbReference type="EC" id="5.6.2.2"/>
    </reaction>
</comment>
<keyword evidence="7" id="KW-0238">DNA-binding</keyword>
<dbReference type="PANTHER" id="PTHR45866:SF1">
    <property type="entry name" value="DNA GYRASE SUBUNIT B, MITOCHONDRIAL"/>
    <property type="match status" value="1"/>
</dbReference>
<dbReference type="SUPFAM" id="SSF54211">
    <property type="entry name" value="Ribosomal protein S5 domain 2-like"/>
    <property type="match status" value="1"/>
</dbReference>